<protein>
    <submittedName>
        <fullName evidence="3">Uncharacterized protein</fullName>
    </submittedName>
</protein>
<feature type="region of interest" description="Disordered" evidence="2">
    <location>
        <begin position="882"/>
        <end position="923"/>
    </location>
</feature>
<evidence type="ECO:0000256" key="2">
    <source>
        <dbReference type="SAM" id="MobiDB-lite"/>
    </source>
</evidence>
<dbReference type="EMBL" id="CAMPGE010016664">
    <property type="protein sequence ID" value="CAI2375207.1"/>
    <property type="molecule type" value="Genomic_DNA"/>
</dbReference>
<feature type="region of interest" description="Disordered" evidence="2">
    <location>
        <begin position="171"/>
        <end position="208"/>
    </location>
</feature>
<proteinExistence type="predicted"/>
<dbReference type="AlphaFoldDB" id="A0AAD1XM51"/>
<feature type="compositionally biased region" description="Polar residues" evidence="2">
    <location>
        <begin position="194"/>
        <end position="206"/>
    </location>
</feature>
<organism evidence="3 4">
    <name type="scientific">Euplotes crassus</name>
    <dbReference type="NCBI Taxonomy" id="5936"/>
    <lineage>
        <taxon>Eukaryota</taxon>
        <taxon>Sar</taxon>
        <taxon>Alveolata</taxon>
        <taxon>Ciliophora</taxon>
        <taxon>Intramacronucleata</taxon>
        <taxon>Spirotrichea</taxon>
        <taxon>Hypotrichia</taxon>
        <taxon>Euplotida</taxon>
        <taxon>Euplotidae</taxon>
        <taxon>Moneuplotes</taxon>
    </lineage>
</organism>
<feature type="compositionally biased region" description="Basic and acidic residues" evidence="2">
    <location>
        <begin position="680"/>
        <end position="698"/>
    </location>
</feature>
<accession>A0AAD1XM51</accession>
<feature type="compositionally biased region" description="Basic and acidic residues" evidence="2">
    <location>
        <begin position="179"/>
        <end position="193"/>
    </location>
</feature>
<reference evidence="3" key="1">
    <citation type="submission" date="2023-07" db="EMBL/GenBank/DDBJ databases">
        <authorList>
            <consortium name="AG Swart"/>
            <person name="Singh M."/>
            <person name="Singh A."/>
            <person name="Seah K."/>
            <person name="Emmerich C."/>
        </authorList>
    </citation>
    <scope>NUCLEOTIDE SEQUENCE</scope>
    <source>
        <strain evidence="3">DP1</strain>
    </source>
</reference>
<keyword evidence="4" id="KW-1185">Reference proteome</keyword>
<keyword evidence="1" id="KW-0175">Coiled coil</keyword>
<dbReference type="Proteomes" id="UP001295684">
    <property type="component" value="Unassembled WGS sequence"/>
</dbReference>
<comment type="caution">
    <text evidence="3">The sequence shown here is derived from an EMBL/GenBank/DDBJ whole genome shotgun (WGS) entry which is preliminary data.</text>
</comment>
<gene>
    <name evidence="3" type="ORF">ECRASSUSDP1_LOCUS16567</name>
</gene>
<sequence>MSTDQNPNRIPKNLDIVIEDSAEISDDRDEKYKAGIIENEEGQESVEEQPIGELTPCSMLSEVEYEYRGKSKTDEEIGDGESRFLEVDSDAGKKREGRKIGKFGKLAVNKSASYIRTPYNCEKLQSTWEDRARDNILCQKQGKTERNKSLNSKKQAFNYCVETPEIAQKTSCTSTKLNNSEKSKTSENIDKSLKTTSIPSFNSKGLSESPDPFFTSSALSNSFSTTSSASPYPEPTPCPNCSHLRSLNQTLRSQNADLHQTITQLLEDTQNLKSFLSSNYTHTQVQTDPIPPPKPLLDPSQSLNPTNPTYKSLTEEELQQCQGQIKILKNKEQKFIEEICVLKEEIEKMRKERAGVERVESLERRVQEYKERLEKQQQVGEKRIEVQNQQDSELLVKRYKDQQEVIRRLEKEKDDAITKNSYLVDHLKNIRNKFSGNNKDNSLLNIEKQTPKFNKSAINFDIKHLKTPEKDIKILKDGKAKSPLLNKSTKIPSEQKSIFARVLFNKFDAHKNSSKKNIPAAPRSPPPCLNPLMCLESKFSTLEEPSKNSDEMEHRAKKNILIVSKRSPSNREIDYEQDSKYYSDKYVSPYQKYHQKIENKEQQKSSRVTSDLKDSYQLHNYNDNFKLDIKEKDRTTTPRDKEFSEISTIELPDHHSSIPQEAQQLEQSFVESNNIHDIDLSRDSEFSEAYNDPKNKGKDPHRKYSARTNYRSQDTRKDSLQNFEKDSDEAPLDFNISALERLTNIKNSVYKQNIKIKGSKEVLLSPDYDEKANSHSSSLYQDTKSSAVRKELTQQLNEQREKLQLAKNYSSVNHTTNKDLNEDNYTYVKPRYQIVSKTKPVKVMASIYDAPAKQAMVDQKKATQKKDKPKAYRNVCGSVSGRTRALKYSTPNRHNNKKKQFSTKESVESNYSRRTREDRNLEREDIGSTYKRYQLGGNNFKNTEFIYFDEENGTVVQNKIPEKEIPIDVLNRFKRQK</sequence>
<evidence type="ECO:0000256" key="1">
    <source>
        <dbReference type="SAM" id="Coils"/>
    </source>
</evidence>
<evidence type="ECO:0000313" key="4">
    <source>
        <dbReference type="Proteomes" id="UP001295684"/>
    </source>
</evidence>
<feature type="coiled-coil region" evidence="1">
    <location>
        <begin position="311"/>
        <end position="419"/>
    </location>
</feature>
<feature type="compositionally biased region" description="Basic and acidic residues" evidence="2">
    <location>
        <begin position="914"/>
        <end position="923"/>
    </location>
</feature>
<name>A0AAD1XM51_EUPCR</name>
<feature type="region of interest" description="Disordered" evidence="2">
    <location>
        <begin position="680"/>
        <end position="717"/>
    </location>
</feature>
<evidence type="ECO:0000313" key="3">
    <source>
        <dbReference type="EMBL" id="CAI2375207.1"/>
    </source>
</evidence>